<dbReference type="InterPro" id="IPR028612">
    <property type="entry name" value="Topoisom_1_IA"/>
</dbReference>
<dbReference type="InterPro" id="IPR005733">
    <property type="entry name" value="TopoI_bac-type"/>
</dbReference>
<keyword evidence="13" id="KW-1185">Reference proteome</keyword>
<feature type="compositionally biased region" description="Basic residues" evidence="9">
    <location>
        <begin position="875"/>
        <end position="886"/>
    </location>
</feature>
<dbReference type="InterPro" id="IPR003602">
    <property type="entry name" value="Topo_IA_DNA-bd_dom"/>
</dbReference>
<dbReference type="InterPro" id="IPR025589">
    <property type="entry name" value="Toprim_C_rpt"/>
</dbReference>
<feature type="domain" description="Toprim" evidence="10">
    <location>
        <begin position="2"/>
        <end position="126"/>
    </location>
</feature>
<evidence type="ECO:0000256" key="8">
    <source>
        <dbReference type="HAMAP-Rule" id="MF_00952"/>
    </source>
</evidence>
<dbReference type="InterPro" id="IPR006171">
    <property type="entry name" value="TOPRIM_dom"/>
</dbReference>
<evidence type="ECO:0000313" key="13">
    <source>
        <dbReference type="Proteomes" id="UP000607397"/>
    </source>
</evidence>
<dbReference type="InterPro" id="IPR023406">
    <property type="entry name" value="Topo_IA_AS"/>
</dbReference>
<accession>A0A8K2A141</accession>
<dbReference type="InterPro" id="IPR023405">
    <property type="entry name" value="Topo_IA_core_domain"/>
</dbReference>
<dbReference type="InterPro" id="IPR013824">
    <property type="entry name" value="Topo_IA_cen_sub1"/>
</dbReference>
<dbReference type="NCBIfam" id="TIGR01051">
    <property type="entry name" value="topA_bact"/>
    <property type="match status" value="1"/>
</dbReference>
<evidence type="ECO:0000256" key="1">
    <source>
        <dbReference type="ARBA" id="ARBA00000213"/>
    </source>
</evidence>
<dbReference type="InterPro" id="IPR003601">
    <property type="entry name" value="Topo_IA_2"/>
</dbReference>
<feature type="compositionally biased region" description="Basic and acidic residues" evidence="9">
    <location>
        <begin position="790"/>
        <end position="800"/>
    </location>
</feature>
<feature type="active site" description="O-(5'-phospho-DNA)-tyrosine intermediate" evidence="8">
    <location>
        <position position="320"/>
    </location>
</feature>
<evidence type="ECO:0000259" key="10">
    <source>
        <dbReference type="PROSITE" id="PS50880"/>
    </source>
</evidence>
<evidence type="ECO:0000256" key="3">
    <source>
        <dbReference type="ARBA" id="ARBA00022723"/>
    </source>
</evidence>
<evidence type="ECO:0000256" key="5">
    <source>
        <dbReference type="ARBA" id="ARBA00023029"/>
    </source>
</evidence>
<comment type="similarity">
    <text evidence="2 8">Belongs to the type IA topoisomerase family.</text>
</comment>
<dbReference type="Gene3D" id="1.10.460.10">
    <property type="entry name" value="Topoisomerase I, domain 2"/>
    <property type="match status" value="1"/>
</dbReference>
<feature type="domain" description="Topo IA-type catalytic" evidence="11">
    <location>
        <begin position="141"/>
        <end position="583"/>
    </location>
</feature>
<name>A0A8K2A141_9CYAN</name>
<keyword evidence="3" id="KW-0479">Metal-binding</keyword>
<feature type="site" description="Interaction with DNA" evidence="8">
    <location>
        <position position="322"/>
    </location>
</feature>
<reference evidence="12" key="1">
    <citation type="submission" date="2019-12" db="EMBL/GenBank/DDBJ databases">
        <title>High-Quality draft genome sequences of three cyanobacteria isolated from the limestone walls of the Old Cathedral of Coimbra.</title>
        <authorList>
            <person name="Tiago I."/>
            <person name="Soares F."/>
            <person name="Portugal A."/>
        </authorList>
    </citation>
    <scope>NUCLEOTIDE SEQUENCE [LARGE SCALE GENOMIC DNA]</scope>
    <source>
        <strain evidence="12">C</strain>
    </source>
</reference>
<feature type="site" description="Interaction with DNA" evidence="8">
    <location>
        <position position="151"/>
    </location>
</feature>
<dbReference type="HAMAP" id="MF_00952">
    <property type="entry name" value="Topoisom_1_prok"/>
    <property type="match status" value="1"/>
</dbReference>
<dbReference type="PROSITE" id="PS00396">
    <property type="entry name" value="TOPO_IA_1"/>
    <property type="match status" value="1"/>
</dbReference>
<dbReference type="RefSeq" id="WP_161825936.1">
    <property type="nucleotide sequence ID" value="NZ_WVIC01000026.1"/>
</dbReference>
<dbReference type="Pfam" id="PF13368">
    <property type="entry name" value="Toprim_C_rpt"/>
    <property type="match status" value="4"/>
</dbReference>
<dbReference type="GO" id="GO:0003917">
    <property type="term" value="F:DNA topoisomerase type I (single strand cut, ATP-independent) activity"/>
    <property type="evidence" value="ECO:0007669"/>
    <property type="project" value="UniProtKB-UniRule"/>
</dbReference>
<feature type="site" description="Interaction with DNA" evidence="8">
    <location>
        <position position="155"/>
    </location>
</feature>
<proteinExistence type="inferred from homology"/>
<dbReference type="InterPro" id="IPR013826">
    <property type="entry name" value="Topo_IA_cen_sub3"/>
</dbReference>
<dbReference type="CDD" id="cd00186">
    <property type="entry name" value="TOP1Ac"/>
    <property type="match status" value="1"/>
</dbReference>
<dbReference type="GO" id="GO:0046872">
    <property type="term" value="F:metal ion binding"/>
    <property type="evidence" value="ECO:0007669"/>
    <property type="project" value="UniProtKB-KW"/>
</dbReference>
<dbReference type="CDD" id="cd03363">
    <property type="entry name" value="TOPRIM_TopoIA_TopoI"/>
    <property type="match status" value="1"/>
</dbReference>
<feature type="region of interest" description="Interaction with DNA" evidence="8">
    <location>
        <begin position="175"/>
        <end position="180"/>
    </location>
</feature>
<dbReference type="SUPFAM" id="SSF56712">
    <property type="entry name" value="Prokaryotic type I DNA topoisomerase"/>
    <property type="match status" value="1"/>
</dbReference>
<evidence type="ECO:0000313" key="12">
    <source>
        <dbReference type="EMBL" id="NCJ07462.1"/>
    </source>
</evidence>
<dbReference type="InterPro" id="IPR034149">
    <property type="entry name" value="TOPRIM_TopoI"/>
</dbReference>
<keyword evidence="4" id="KW-0460">Magnesium</keyword>
<organism evidence="12 13">
    <name type="scientific">Petrachloros mirabilis ULC683</name>
    <dbReference type="NCBI Taxonomy" id="2781853"/>
    <lineage>
        <taxon>Bacteria</taxon>
        <taxon>Bacillati</taxon>
        <taxon>Cyanobacteriota</taxon>
        <taxon>Cyanophyceae</taxon>
        <taxon>Synechococcales</taxon>
        <taxon>Petrachlorosaceae</taxon>
        <taxon>Petrachloros</taxon>
        <taxon>Petrachloros mirabilis</taxon>
    </lineage>
</organism>
<evidence type="ECO:0000256" key="4">
    <source>
        <dbReference type="ARBA" id="ARBA00022842"/>
    </source>
</evidence>
<feature type="site" description="Interaction with DNA" evidence="8">
    <location>
        <position position="32"/>
    </location>
</feature>
<dbReference type="Gene3D" id="3.40.50.140">
    <property type="match status" value="1"/>
</dbReference>
<dbReference type="EMBL" id="WVIC01000026">
    <property type="protein sequence ID" value="NCJ07462.1"/>
    <property type="molecule type" value="Genomic_DNA"/>
</dbReference>
<comment type="subunit">
    <text evidence="8">Monomer.</text>
</comment>
<keyword evidence="6 8" id="KW-0238">DNA-binding</keyword>
<dbReference type="EC" id="5.6.2.1" evidence="8"/>
<dbReference type="Pfam" id="PF01131">
    <property type="entry name" value="Topoisom_bac"/>
    <property type="match status" value="1"/>
</dbReference>
<dbReference type="Gene3D" id="2.70.20.10">
    <property type="entry name" value="Topoisomerase I, domain 3"/>
    <property type="match status" value="1"/>
</dbReference>
<feature type="compositionally biased region" description="Low complexity" evidence="9">
    <location>
        <begin position="843"/>
        <end position="859"/>
    </location>
</feature>
<keyword evidence="5 8" id="KW-0799">Topoisomerase</keyword>
<dbReference type="AlphaFoldDB" id="A0A8K2A141"/>
<comment type="catalytic activity">
    <reaction evidence="1 8">
        <text>ATP-independent breakage of single-stranded DNA, followed by passage and rejoining.</text>
        <dbReference type="EC" id="5.6.2.1"/>
    </reaction>
</comment>
<keyword evidence="7 8" id="KW-0413">Isomerase</keyword>
<protein>
    <recommendedName>
        <fullName evidence="8">DNA topoisomerase 1</fullName>
        <ecNumber evidence="8">5.6.2.1</ecNumber>
    </recommendedName>
    <alternativeName>
        <fullName evidence="8">DNA topoisomerase I</fullName>
    </alternativeName>
</protein>
<dbReference type="Proteomes" id="UP000607397">
    <property type="component" value="Unassembled WGS sequence"/>
</dbReference>
<evidence type="ECO:0000256" key="2">
    <source>
        <dbReference type="ARBA" id="ARBA00009446"/>
    </source>
</evidence>
<dbReference type="SMART" id="SM00437">
    <property type="entry name" value="TOP1Ac"/>
    <property type="match status" value="1"/>
</dbReference>
<feature type="site" description="Interaction with DNA" evidence="8">
    <location>
        <position position="160"/>
    </location>
</feature>
<dbReference type="Pfam" id="PF01751">
    <property type="entry name" value="Toprim"/>
    <property type="match status" value="1"/>
</dbReference>
<comment type="caution">
    <text evidence="12">The sequence shown here is derived from an EMBL/GenBank/DDBJ whole genome shotgun (WGS) entry which is preliminary data.</text>
</comment>
<feature type="region of interest" description="Disordered" evidence="9">
    <location>
        <begin position="364"/>
        <end position="383"/>
    </location>
</feature>
<dbReference type="PANTHER" id="PTHR42785:SF1">
    <property type="entry name" value="DNA TOPOISOMERASE"/>
    <property type="match status" value="1"/>
</dbReference>
<dbReference type="InterPro" id="IPR013497">
    <property type="entry name" value="Topo_IA_cen"/>
</dbReference>
<dbReference type="InterPro" id="IPR013825">
    <property type="entry name" value="Topo_IA_cen_sub2"/>
</dbReference>
<gene>
    <name evidence="8 12" type="primary">topA</name>
    <name evidence="12" type="ORF">GS597_13275</name>
</gene>
<feature type="site" description="Interaction with DNA" evidence="8">
    <location>
        <position position="167"/>
    </location>
</feature>
<dbReference type="GO" id="GO:0003677">
    <property type="term" value="F:DNA binding"/>
    <property type="evidence" value="ECO:0007669"/>
    <property type="project" value="UniProtKB-KW"/>
</dbReference>
<evidence type="ECO:0000256" key="7">
    <source>
        <dbReference type="ARBA" id="ARBA00023235"/>
    </source>
</evidence>
<dbReference type="PRINTS" id="PR00417">
    <property type="entry name" value="PRTPISMRASEI"/>
</dbReference>
<feature type="site" description="Interaction with DNA" evidence="8">
    <location>
        <position position="515"/>
    </location>
</feature>
<dbReference type="PROSITE" id="PS50880">
    <property type="entry name" value="TOPRIM"/>
    <property type="match status" value="1"/>
</dbReference>
<dbReference type="PANTHER" id="PTHR42785">
    <property type="entry name" value="DNA TOPOISOMERASE, TYPE IA, CORE"/>
    <property type="match status" value="1"/>
</dbReference>
<dbReference type="Gene3D" id="1.10.290.10">
    <property type="entry name" value="Topoisomerase I, domain 4"/>
    <property type="match status" value="1"/>
</dbReference>
<dbReference type="SMART" id="SM00436">
    <property type="entry name" value="TOP1Bc"/>
    <property type="match status" value="1"/>
</dbReference>
<dbReference type="SMART" id="SM00493">
    <property type="entry name" value="TOPRIM"/>
    <property type="match status" value="1"/>
</dbReference>
<comment type="function">
    <text evidence="8">Releases the supercoiling and torsional tension of DNA, which is introduced during the DNA replication and transcription, by transiently cleaving and rejoining one strand of the DNA duplex. Introduces a single-strand break via transesterification at a target site in duplex DNA. The scissile phosphodiester is attacked by the catalytic tyrosine of the enzyme, resulting in the formation of a DNA-(5'-phosphotyrosyl)-enzyme intermediate and the expulsion of a 3'-OH DNA strand. The free DNA strand then undergoes passage around the unbroken strand, thus removing DNA supercoils. Finally, in the religation step, the DNA 3'-OH attacks the covalent intermediate to expel the active-site tyrosine and restore the DNA phosphodiester backbone.</text>
</comment>
<feature type="site" description="Interaction with DNA" evidence="8">
    <location>
        <position position="152"/>
    </location>
</feature>
<feature type="region of interest" description="Disordered" evidence="9">
    <location>
        <begin position="843"/>
        <end position="886"/>
    </location>
</feature>
<evidence type="ECO:0000259" key="11">
    <source>
        <dbReference type="PROSITE" id="PS52039"/>
    </source>
</evidence>
<dbReference type="GO" id="GO:0006265">
    <property type="term" value="P:DNA topological change"/>
    <property type="evidence" value="ECO:0007669"/>
    <property type="project" value="UniProtKB-UniRule"/>
</dbReference>
<sequence>MSTLVIVESPTKARTIRNYLPAGYRVEASMGHVRDLPRDATEIPAKVKGEKWSSLGVNVESSFEPLYVVPKDKKKIVKELKDALKAADELVLATDEDREGESISWHLVQLLNPHVPIKRMVFHEITSEAIQAALHNCRDIDQRLVRAQETRRILDRLVGYTLSPLLWKKIAPSLSAGRVQSVAVRLLVQRERERRAFRQGSYWDLKASLLQAKAPFEAKLVALAGKRLATGNDFDENTGQVIAGRDVVLLNQAEAETLKTRLAKQPWQVASVEERLVTRKPSAPFTTSTLQQEANRKLRLSARDTMRIAQSLYEQGYITYMRTDSVHLSQQAISAARDCVETLYGKDYLSPKPRQYATKSKGAQEAHEAIRPAGSNFRTPQASGLSGQERALYELIWKRTIACQMAEARQTHITVHLQVDNADFRAGGKRIDFPGFFRAYVEGSDDPDAAIEDQEVVLPLLRQGDTPKCTDLEAIGHETQPPARYTEASLVKMLESEGIGRPSTYASVIGTLIDRNYAQRGGNALIPTFTAFAVTALLEQHFPDLVDTGFTARMEQTLDDISTGEAEWLPYLKAFYLGDQGLENQVKDRESAIDPAEARTIVLDDLEAKVRIGRFGPYIETENGSDPVKASLPKDMTPADLTPEQIEVLLKQKLEGPEKVGMHPETGEPIYLLIGPYGPYVRLGDESEENKKPKRASLPKGLSMEDVTLEKAVSLLALPRTLGAHPDTGAPVKVGLGRFGPYVVHDQGKEGKDYRSLKAGDDLFTVSLERALELLATPKSSRGGRKAKTPLRELGNHPEDEAPVNLYDGPYGPYVKHNKTNVSLAEGQTVESLTLNQAVALLATKASTKSTQKKTSTAKTTRKTTAKKSTTAKKTSTRKSNKSSEG</sequence>
<dbReference type="InterPro" id="IPR000380">
    <property type="entry name" value="Topo_IA"/>
</dbReference>
<evidence type="ECO:0000256" key="6">
    <source>
        <dbReference type="ARBA" id="ARBA00023125"/>
    </source>
</evidence>
<evidence type="ECO:0000256" key="9">
    <source>
        <dbReference type="SAM" id="MobiDB-lite"/>
    </source>
</evidence>
<dbReference type="PROSITE" id="PS52039">
    <property type="entry name" value="TOPO_IA_2"/>
    <property type="match status" value="1"/>
</dbReference>
<feature type="region of interest" description="Disordered" evidence="9">
    <location>
        <begin position="779"/>
        <end position="806"/>
    </location>
</feature>